<evidence type="ECO:0000256" key="4">
    <source>
        <dbReference type="ARBA" id="ARBA00023295"/>
    </source>
</evidence>
<comment type="pathway">
    <text evidence="1">Glycan metabolism; L-arabinan degradation.</text>
</comment>
<evidence type="ECO:0000256" key="1">
    <source>
        <dbReference type="ARBA" id="ARBA00004834"/>
    </source>
</evidence>
<keyword evidence="9" id="KW-1185">Reference proteome</keyword>
<dbReference type="GO" id="GO:0005975">
    <property type="term" value="P:carbohydrate metabolic process"/>
    <property type="evidence" value="ECO:0007669"/>
    <property type="project" value="InterPro"/>
</dbReference>
<dbReference type="InterPro" id="IPR046780">
    <property type="entry name" value="aBig_2"/>
</dbReference>
<dbReference type="InterPro" id="IPR050727">
    <property type="entry name" value="GH43_arabinanases"/>
</dbReference>
<dbReference type="SUPFAM" id="SSF75005">
    <property type="entry name" value="Arabinanase/levansucrase/invertase"/>
    <property type="match status" value="2"/>
</dbReference>
<dbReference type="Pfam" id="PF20578">
    <property type="entry name" value="aBig_2"/>
    <property type="match status" value="1"/>
</dbReference>
<proteinExistence type="inferred from homology"/>
<dbReference type="CDD" id="cd08983">
    <property type="entry name" value="GH43_Bt3655-like"/>
    <property type="match status" value="1"/>
</dbReference>
<dbReference type="Proteomes" id="UP000585638">
    <property type="component" value="Unassembled WGS sequence"/>
</dbReference>
<evidence type="ECO:0000256" key="6">
    <source>
        <dbReference type="PIRSR" id="PIRSR606710-2"/>
    </source>
</evidence>
<dbReference type="Gene3D" id="2.115.10.20">
    <property type="entry name" value="Glycosyl hydrolase domain, family 43"/>
    <property type="match status" value="2"/>
</dbReference>
<organism evidence="8 9">
    <name type="scientific">Kutzneria kofuensis</name>
    <dbReference type="NCBI Taxonomy" id="103725"/>
    <lineage>
        <taxon>Bacteria</taxon>
        <taxon>Bacillati</taxon>
        <taxon>Actinomycetota</taxon>
        <taxon>Actinomycetes</taxon>
        <taxon>Pseudonocardiales</taxon>
        <taxon>Pseudonocardiaceae</taxon>
        <taxon>Kutzneria</taxon>
    </lineage>
</organism>
<reference evidence="8 9" key="1">
    <citation type="submission" date="2020-08" db="EMBL/GenBank/DDBJ databases">
        <title>Sequencing the genomes of 1000 actinobacteria strains.</title>
        <authorList>
            <person name="Klenk H.-P."/>
        </authorList>
    </citation>
    <scope>NUCLEOTIDE SEQUENCE [LARGE SCALE GENOMIC DNA]</scope>
    <source>
        <strain evidence="8 9">DSM 43851</strain>
    </source>
</reference>
<dbReference type="Gene3D" id="2.60.40.2340">
    <property type="match status" value="1"/>
</dbReference>
<keyword evidence="3" id="KW-0378">Hydrolase</keyword>
<evidence type="ECO:0000313" key="9">
    <source>
        <dbReference type="Proteomes" id="UP000585638"/>
    </source>
</evidence>
<dbReference type="Pfam" id="PF13385">
    <property type="entry name" value="Laminin_G_3"/>
    <property type="match status" value="1"/>
</dbReference>
<sequence>MKLFSLRRVGVVLVVMAAVLPLGGVSAGAAPRPAVRTEGYSPARSAANSLSLPNIDDVRGNMTLPTAGPNGSTVTWTSSDRKVITPTGEVTRPPTGGKPAKVVLTATVRLGHDSATRRFTATVVPLPPKEPLAGYSFFYFTGEGTSNGEQIYSAASKGNDPLNWTELNNGQPVLKSSLGELGVRDPFVMRSPDGDKFYLLATDLKIYGGRGWDAEQRTGSRSIMIWESDDLTHWSRQRSVQVAPATAGNTWAPEAFWDAKRGDYVVFWASKLYADNDPGHTGDSYNRMMYATTRDFVTFSAPKVWIDPGYSVIDSTVIQNNGTYYRFTKDERNNTSSSPCSKYILEQKATDLLDPDYDFVAECIGKATATSPGLSAGEGPTGFKSNTENKWYLFIDEYGGRGYVPFETTDLDSGKWTMSTGAHLPASPRHGTVLPVTQAELNRLTAPPAPVEADRNGLVAHWPLDAKSGQVAADTTGHGYDAALAGDVSWTDGALSFGGTNGHVQLPNNLLTGASAATVSADVLVDPKQQTPYFLYDFGNTAPSGVGNGYLFATGGTADSGLRGAIATGNWTTEQQAASSGGLPRGVWKNVALTVGNGVEVLYLDGVEVGRNTNATIKPSDIGGGVTAANYLGRSAYAADNYFTGKMKDVRLYDRALSGDEVAALPSNSTLIRSVDLASLKVPAVIDASAGTVVLPVKPGTDLRRLAPTFGLAPGSRITPANGRTVDLRSPKKFTVTGPEGRSRVWTVEAHEMRSPVLPGFNADPNIVAFGDTYYIYPTTDGFPGWSGTTFSAWSSKDLVNWTNRGVVLDLGPDVSWADKNAWAPTIAEHNGKYYFYYCAEAKIGVAVGDSPVGPFKDSGKPLIASNPDGGQAIDPAVFVDPSGQPYLYWGNGNAYVVPLDDDMVSYDPAKITHLTGLADFREGLFMVERRGTYYLSWSIDDTRSQDYRVGYATSSSPTGPFTNHGVILSKDTRLGIVGTGHSSMLQVPGTDDWYIAYHRFAIPGGDGMHRETTIDRMTFNPDGTIAPVKPTLESVEPQRIPPRHCGRNRYV</sequence>
<dbReference type="Pfam" id="PF04616">
    <property type="entry name" value="Glyco_hydro_43"/>
    <property type="match status" value="2"/>
</dbReference>
<dbReference type="SUPFAM" id="SSF49899">
    <property type="entry name" value="Concanavalin A-like lectins/glucanases"/>
    <property type="match status" value="1"/>
</dbReference>
<gene>
    <name evidence="8" type="ORF">BJ998_009107</name>
</gene>
<feature type="site" description="Important for catalytic activity, responsible for pKa modulation of the active site Glu and correct orientation of both the proton donor and substrate" evidence="6">
    <location>
        <position position="875"/>
    </location>
</feature>
<protein>
    <recommendedName>
        <fullName evidence="7">Atrophied bacterial Ig domain-containing protein</fullName>
    </recommendedName>
</protein>
<comment type="similarity">
    <text evidence="2">Belongs to the glycosyl hydrolase 43 family.</text>
</comment>
<dbReference type="AlphaFoldDB" id="A0A7W9NMY3"/>
<evidence type="ECO:0000256" key="5">
    <source>
        <dbReference type="PIRSR" id="PIRSR606710-1"/>
    </source>
</evidence>
<evidence type="ECO:0000256" key="2">
    <source>
        <dbReference type="ARBA" id="ARBA00009865"/>
    </source>
</evidence>
<feature type="active site" description="Proton donor" evidence="5">
    <location>
        <position position="923"/>
    </location>
</feature>
<dbReference type="PANTHER" id="PTHR43301:SF3">
    <property type="entry name" value="ARABINAN ENDO-1,5-ALPHA-L-ARABINOSIDASE A-RELATED"/>
    <property type="match status" value="1"/>
</dbReference>
<evidence type="ECO:0000259" key="7">
    <source>
        <dbReference type="Pfam" id="PF20578"/>
    </source>
</evidence>
<dbReference type="PANTHER" id="PTHR43301">
    <property type="entry name" value="ARABINAN ENDO-1,5-ALPHA-L-ARABINOSIDASE"/>
    <property type="match status" value="1"/>
</dbReference>
<keyword evidence="4" id="KW-0326">Glycosidase</keyword>
<feature type="domain" description="Atrophied bacterial Ig" evidence="7">
    <location>
        <begin position="54"/>
        <end position="124"/>
    </location>
</feature>
<evidence type="ECO:0000313" key="8">
    <source>
        <dbReference type="EMBL" id="MBB5897848.1"/>
    </source>
</evidence>
<accession>A0A7W9NMY3</accession>
<dbReference type="InterPro" id="IPR023296">
    <property type="entry name" value="Glyco_hydro_beta-prop_sf"/>
</dbReference>
<dbReference type="RefSeq" id="WP_184870334.1">
    <property type="nucleotide sequence ID" value="NZ_BAAAWY010000026.1"/>
</dbReference>
<dbReference type="EMBL" id="JACHIR010000004">
    <property type="protein sequence ID" value="MBB5897848.1"/>
    <property type="molecule type" value="Genomic_DNA"/>
</dbReference>
<name>A0A7W9NMY3_9PSEU</name>
<dbReference type="CDD" id="cd09004">
    <property type="entry name" value="GH43_bXyl-like"/>
    <property type="match status" value="1"/>
</dbReference>
<dbReference type="GO" id="GO:0004553">
    <property type="term" value="F:hydrolase activity, hydrolyzing O-glycosyl compounds"/>
    <property type="evidence" value="ECO:0007669"/>
    <property type="project" value="InterPro"/>
</dbReference>
<feature type="active site" description="Proton acceptor" evidence="5">
    <location>
        <position position="764"/>
    </location>
</feature>
<dbReference type="Gene3D" id="2.60.120.200">
    <property type="match status" value="1"/>
</dbReference>
<comment type="caution">
    <text evidence="8">The sequence shown here is derived from an EMBL/GenBank/DDBJ whole genome shotgun (WGS) entry which is preliminary data.</text>
</comment>
<dbReference type="InterPro" id="IPR013320">
    <property type="entry name" value="ConA-like_dom_sf"/>
</dbReference>
<evidence type="ECO:0000256" key="3">
    <source>
        <dbReference type="ARBA" id="ARBA00022801"/>
    </source>
</evidence>
<dbReference type="InterPro" id="IPR006710">
    <property type="entry name" value="Glyco_hydro_43"/>
</dbReference>